<evidence type="ECO:0000313" key="2">
    <source>
        <dbReference type="EMBL" id="ADM11154.1"/>
    </source>
</evidence>
<gene>
    <name evidence="2" type="ORF">Eint_030080</name>
</gene>
<name>E0S619_ENCIT</name>
<reference evidence="2 3" key="1">
    <citation type="journal article" date="2010" name="Nat. Commun.">
        <title>The complete sequence of the smallest known nuclear genome from the microsporidian Encephalitozoon intestinalis.</title>
        <authorList>
            <person name="Corradi N."/>
            <person name="Pombert J.-F."/>
            <person name="Farinelli L."/>
            <person name="Didier E.S."/>
            <person name="Keeling P.J."/>
        </authorList>
    </citation>
    <scope>NUCLEOTIDE SEQUENCE [LARGE SCALE GENOMIC DNA]</scope>
    <source>
        <strain evidence="2 3">ATCC 50506</strain>
    </source>
</reference>
<organism evidence="2 3">
    <name type="scientific">Encephalitozoon intestinalis (strain ATCC 50506)</name>
    <name type="common">Microsporidian parasite</name>
    <name type="synonym">Septata intestinalis</name>
    <dbReference type="NCBI Taxonomy" id="876142"/>
    <lineage>
        <taxon>Eukaryota</taxon>
        <taxon>Fungi</taxon>
        <taxon>Fungi incertae sedis</taxon>
        <taxon>Microsporidia</taxon>
        <taxon>Unikaryonidae</taxon>
        <taxon>Encephalitozoon</taxon>
    </lineage>
</organism>
<feature type="compositionally biased region" description="Basic and acidic residues" evidence="1">
    <location>
        <begin position="128"/>
        <end position="148"/>
    </location>
</feature>
<feature type="region of interest" description="Disordered" evidence="1">
    <location>
        <begin position="56"/>
        <end position="88"/>
    </location>
</feature>
<evidence type="ECO:0000256" key="1">
    <source>
        <dbReference type="SAM" id="MobiDB-lite"/>
    </source>
</evidence>
<dbReference type="VEuPathDB" id="MicrosporidiaDB:Eint_030080"/>
<dbReference type="RefSeq" id="XP_003072514.1">
    <property type="nucleotide sequence ID" value="XM_003072468.1"/>
</dbReference>
<feature type="region of interest" description="Disordered" evidence="1">
    <location>
        <begin position="123"/>
        <end position="181"/>
    </location>
</feature>
<evidence type="ECO:0000313" key="3">
    <source>
        <dbReference type="Proteomes" id="UP000002313"/>
    </source>
</evidence>
<dbReference type="Gene3D" id="2.60.120.10">
    <property type="entry name" value="Jelly Rolls"/>
    <property type="match status" value="1"/>
</dbReference>
<dbReference type="OrthoDB" id="2195577at2759"/>
<dbReference type="InterPro" id="IPR014710">
    <property type="entry name" value="RmlC-like_jellyroll"/>
</dbReference>
<accession>E0S619</accession>
<dbReference type="HOGENOM" id="CLU_839632_0_0_1"/>
<feature type="compositionally biased region" description="Basic and acidic residues" evidence="1">
    <location>
        <begin position="168"/>
        <end position="177"/>
    </location>
</feature>
<dbReference type="Proteomes" id="UP000002313">
    <property type="component" value="Chromosome III"/>
</dbReference>
<proteinExistence type="predicted"/>
<sequence>MRKTYESTSRLSKKMKSYKKRILDPGTKLDVVKDDDNLENIDDYWRTAESVLKDDTTIEVDETSVYKSDTGGEDENEEPNAQSDTLFDIKTIRESLSAKNRDVFLSSSRESLETNSILENKRLSSSFERIEDKPEGQPKSPEDGKEFSGEFYTEISSRGEELNEYDDDRCSPNEMGKDQGISPAKEMKDRYRKRLQSLGKGVEKSTARKSIIEPKEIYEYKGETIYNSEGKKVAVTNISALYRGRSAFEPLVASTMLETAILFLNNLAFIKPEKAVCNFSIFMIKGTVCIEMGHDKVILKRGSICIIEKGDVYSISNSFGTRCTILLTYSIV</sequence>
<dbReference type="KEGG" id="ein:Eint_030080"/>
<keyword evidence="3" id="KW-1185">Reference proteome</keyword>
<dbReference type="AlphaFoldDB" id="E0S619"/>
<dbReference type="EMBL" id="CP001944">
    <property type="protein sequence ID" value="ADM11154.1"/>
    <property type="molecule type" value="Genomic_DNA"/>
</dbReference>
<dbReference type="GeneID" id="9698906"/>
<reference evidence="2 3" key="2">
    <citation type="journal article" date="2012" name="Proc. Natl. Acad. Sci. U.S.A.">
        <title>Gain and loss of multiple functionally related, horizontally transferred genes in the reduced genomes of two microsporidian parasites.</title>
        <authorList>
            <person name="Pombert J.-F."/>
            <person name="Selman M."/>
            <person name="Burki F."/>
            <person name="Bardell F.T."/>
            <person name="Farinelli L."/>
            <person name="Solter L.F."/>
            <person name="Whitman D.W."/>
            <person name="Weiss L.M."/>
            <person name="Corradi N."/>
            <person name="Keeling P.J."/>
        </authorList>
    </citation>
    <scope>NUCLEOTIDE SEQUENCE [LARGE SCALE GENOMIC DNA]</scope>
    <source>
        <strain evidence="2 3">ATCC 50506</strain>
    </source>
</reference>
<protein>
    <submittedName>
        <fullName evidence="2">Uncharacterized protein</fullName>
    </submittedName>
</protein>